<feature type="binding site" evidence="13">
    <location>
        <position position="135"/>
    </location>
    <ligand>
        <name>Fe cation</name>
        <dbReference type="ChEBI" id="CHEBI:24875"/>
        <label>1</label>
    </ligand>
</feature>
<comment type="pathway">
    <text evidence="2 14">Polyol metabolism; myo-inositol degradation into D-glucuronate; D-glucuronate from myo-inositol: step 1/1.</text>
</comment>
<dbReference type="GO" id="GO:0005506">
    <property type="term" value="F:iron ion binding"/>
    <property type="evidence" value="ECO:0007669"/>
    <property type="project" value="InterPro"/>
</dbReference>
<accession>A0A834XYB0</accession>
<evidence type="ECO:0000256" key="5">
    <source>
        <dbReference type="ARBA" id="ARBA00019269"/>
    </source>
</evidence>
<evidence type="ECO:0000313" key="15">
    <source>
        <dbReference type="EMBL" id="KAF7994692.1"/>
    </source>
</evidence>
<dbReference type="EC" id="1.13.99.1" evidence="4 14"/>
<keyword evidence="6 14" id="KW-0963">Cytoplasm</keyword>
<dbReference type="OrthoDB" id="5151075at2759"/>
<feature type="binding site" evidence="12">
    <location>
        <position position="38"/>
    </location>
    <ligand>
        <name>substrate</name>
    </ligand>
</feature>
<evidence type="ECO:0000256" key="10">
    <source>
        <dbReference type="ARBA" id="ARBA00029668"/>
    </source>
</evidence>
<dbReference type="EMBL" id="JACMRX010000002">
    <property type="protein sequence ID" value="KAF7994692.1"/>
    <property type="molecule type" value="Genomic_DNA"/>
</dbReference>
<comment type="cofactor">
    <cofactor evidence="13 14">
        <name>Fe cation</name>
        <dbReference type="ChEBI" id="CHEBI:24875"/>
    </cofactor>
    <text evidence="13 14">Binds 2 iron ions per subunit.</text>
</comment>
<comment type="subcellular location">
    <subcellularLocation>
        <location evidence="1 14">Cytoplasm</location>
    </subcellularLocation>
</comment>
<dbReference type="UniPathway" id="UPA00111">
    <property type="reaction ID" value="UER00527"/>
</dbReference>
<keyword evidence="7 13" id="KW-0479">Metal-binding</keyword>
<evidence type="ECO:0000256" key="8">
    <source>
        <dbReference type="ARBA" id="ARBA00023002"/>
    </source>
</evidence>
<evidence type="ECO:0000256" key="3">
    <source>
        <dbReference type="ARBA" id="ARBA00005286"/>
    </source>
</evidence>
<feature type="binding site" evidence="12">
    <location>
        <begin position="153"/>
        <end position="154"/>
    </location>
    <ligand>
        <name>substrate</name>
    </ligand>
</feature>
<keyword evidence="9 13" id="KW-0408">Iron</keyword>
<feature type="binding site" evidence="12">
    <location>
        <begin position="97"/>
        <end position="99"/>
    </location>
    <ligand>
        <name>substrate</name>
    </ligand>
</feature>
<evidence type="ECO:0000256" key="13">
    <source>
        <dbReference type="PIRSR" id="PIRSR607828-2"/>
    </source>
</evidence>
<evidence type="ECO:0000313" key="16">
    <source>
        <dbReference type="Proteomes" id="UP000639338"/>
    </source>
</evidence>
<sequence length="297" mass="35199">MSTKIVHGQNINKVSILDPSEMLRPEAEYAGKLESQFRNYSVDPNDPIKERVRITYHKMHTNQTVDFVKSRMEHWLKFDKLKMTIKEALLKLNELIDESDPDSNLPNIVHAFQTAESIRQVYPDEDWFHLTGLIHDLGKVMAFYGEPQWAVVGDTFPVGCAWADSIVYRETSFDDNPDGQDKRYNTKYGMYKPKCGMNNLMMSWGHDEYLYRVLKHNKSTLPDEALAMIRFHSFYPWHASQEYQYFSTEKDQDMLKWIKAFNKHDLYTKNETLPDIEKLWIYYEKLIDKYIPGIIEW</sequence>
<feature type="binding site" evidence="12">
    <location>
        <begin position="232"/>
        <end position="233"/>
    </location>
    <ligand>
        <name>substrate</name>
    </ligand>
</feature>
<evidence type="ECO:0000256" key="4">
    <source>
        <dbReference type="ARBA" id="ARBA00011919"/>
    </source>
</evidence>
<dbReference type="PANTHER" id="PTHR12588:SF0">
    <property type="entry name" value="INOSITOL OXYGENASE"/>
    <property type="match status" value="1"/>
</dbReference>
<keyword evidence="8 14" id="KW-0560">Oxidoreductase</keyword>
<evidence type="ECO:0000256" key="2">
    <source>
        <dbReference type="ARBA" id="ARBA00005167"/>
    </source>
</evidence>
<organism evidence="15 16">
    <name type="scientific">Aphidius gifuensis</name>
    <name type="common">Parasitoid wasp</name>
    <dbReference type="NCBI Taxonomy" id="684658"/>
    <lineage>
        <taxon>Eukaryota</taxon>
        <taxon>Metazoa</taxon>
        <taxon>Ecdysozoa</taxon>
        <taxon>Arthropoda</taxon>
        <taxon>Hexapoda</taxon>
        <taxon>Insecta</taxon>
        <taxon>Pterygota</taxon>
        <taxon>Neoptera</taxon>
        <taxon>Endopterygota</taxon>
        <taxon>Hymenoptera</taxon>
        <taxon>Apocrita</taxon>
        <taxon>Ichneumonoidea</taxon>
        <taxon>Braconidae</taxon>
        <taxon>Aphidiinae</taxon>
        <taxon>Aphidius</taxon>
    </lineage>
</organism>
<feature type="binding site" evidence="13">
    <location>
        <position position="265"/>
    </location>
    <ligand>
        <name>Fe cation</name>
        <dbReference type="ChEBI" id="CHEBI:24875"/>
        <label>1</label>
    </ligand>
</feature>
<evidence type="ECO:0000256" key="7">
    <source>
        <dbReference type="ARBA" id="ARBA00022723"/>
    </source>
</evidence>
<name>A0A834XYB0_APHGI</name>
<evidence type="ECO:0000256" key="11">
    <source>
        <dbReference type="ARBA" id="ARBA00048271"/>
    </source>
</evidence>
<evidence type="ECO:0000256" key="6">
    <source>
        <dbReference type="ARBA" id="ARBA00022490"/>
    </source>
</evidence>
<evidence type="ECO:0000256" key="12">
    <source>
        <dbReference type="PIRSR" id="PIRSR607828-1"/>
    </source>
</evidence>
<evidence type="ECO:0000256" key="9">
    <source>
        <dbReference type="ARBA" id="ARBA00023004"/>
    </source>
</evidence>
<dbReference type="AlphaFoldDB" id="A0A834XYB0"/>
<reference evidence="15 16" key="1">
    <citation type="submission" date="2020-08" db="EMBL/GenBank/DDBJ databases">
        <title>Aphidius gifuensis genome sequencing and assembly.</title>
        <authorList>
            <person name="Du Z."/>
        </authorList>
    </citation>
    <scope>NUCLEOTIDE SEQUENCE [LARGE SCALE GENOMIC DNA]</scope>
    <source>
        <strain evidence="15">YNYX2018</strain>
        <tissue evidence="15">Adults</tissue>
    </source>
</reference>
<feature type="binding site" evidence="12">
    <location>
        <position position="139"/>
    </location>
    <ligand>
        <name>substrate</name>
    </ligand>
</feature>
<protein>
    <recommendedName>
        <fullName evidence="5 14">Inositol oxygenase</fullName>
        <ecNumber evidence="4 14">1.13.99.1</ecNumber>
    </recommendedName>
    <alternativeName>
        <fullName evidence="10 14">Myo-inositol oxygenase</fullName>
    </alternativeName>
</protein>
<dbReference type="InterPro" id="IPR007828">
    <property type="entry name" value="Inositol_oxygenase"/>
</dbReference>
<feature type="binding site" evidence="13">
    <location>
        <position position="232"/>
    </location>
    <ligand>
        <name>Fe cation</name>
        <dbReference type="ChEBI" id="CHEBI:24875"/>
        <label>1</label>
    </ligand>
</feature>
<dbReference type="Pfam" id="PF05153">
    <property type="entry name" value="MIOX"/>
    <property type="match status" value="1"/>
</dbReference>
<dbReference type="SUPFAM" id="SSF109604">
    <property type="entry name" value="HD-domain/PDEase-like"/>
    <property type="match status" value="1"/>
</dbReference>
<feature type="binding site" evidence="13">
    <location>
        <position position="206"/>
    </location>
    <ligand>
        <name>Fe cation</name>
        <dbReference type="ChEBI" id="CHEBI:24875"/>
        <label>1</label>
    </ligand>
</feature>
<gene>
    <name evidence="15" type="ORF">HCN44_004164</name>
</gene>
<proteinExistence type="inferred from homology"/>
<dbReference type="GO" id="GO:0019310">
    <property type="term" value="P:inositol catabolic process"/>
    <property type="evidence" value="ECO:0007669"/>
    <property type="project" value="UniProtKB-UniRule"/>
</dbReference>
<dbReference type="PANTHER" id="PTHR12588">
    <property type="entry name" value="MYOINOSITOL OXYGENASE"/>
    <property type="match status" value="1"/>
</dbReference>
<dbReference type="GO" id="GO:0005737">
    <property type="term" value="C:cytoplasm"/>
    <property type="evidence" value="ECO:0007669"/>
    <property type="project" value="UniProtKB-SubCell"/>
</dbReference>
<keyword evidence="16" id="KW-1185">Reference proteome</keyword>
<feature type="binding site" evidence="13">
    <location>
        <position position="110"/>
    </location>
    <ligand>
        <name>Fe cation</name>
        <dbReference type="ChEBI" id="CHEBI:24875"/>
        <label>1</label>
    </ligand>
</feature>
<feature type="binding site" evidence="13">
    <location>
        <position position="136"/>
    </location>
    <ligand>
        <name>Fe cation</name>
        <dbReference type="ChEBI" id="CHEBI:24875"/>
        <label>1</label>
    </ligand>
</feature>
<evidence type="ECO:0000256" key="1">
    <source>
        <dbReference type="ARBA" id="ARBA00004496"/>
    </source>
</evidence>
<comment type="catalytic activity">
    <reaction evidence="11 14">
        <text>myo-inositol + O2 = D-glucuronate + H2O + H(+)</text>
        <dbReference type="Rhea" id="RHEA:23696"/>
        <dbReference type="ChEBI" id="CHEBI:15377"/>
        <dbReference type="ChEBI" id="CHEBI:15378"/>
        <dbReference type="ChEBI" id="CHEBI:15379"/>
        <dbReference type="ChEBI" id="CHEBI:17268"/>
        <dbReference type="ChEBI" id="CHEBI:58720"/>
        <dbReference type="EC" id="1.13.99.1"/>
    </reaction>
</comment>
<comment type="similarity">
    <text evidence="3 14">Belongs to the myo-inositol oxygenase family.</text>
</comment>
<comment type="caution">
    <text evidence="15">The sequence shown here is derived from an EMBL/GenBank/DDBJ whole genome shotgun (WGS) entry which is preliminary data.</text>
</comment>
<dbReference type="Proteomes" id="UP000639338">
    <property type="component" value="Unassembled WGS sequence"/>
</dbReference>
<dbReference type="GO" id="GO:0050113">
    <property type="term" value="F:inositol oxygenase activity"/>
    <property type="evidence" value="ECO:0007669"/>
    <property type="project" value="UniProtKB-UniRule"/>
</dbReference>
<evidence type="ECO:0000256" key="14">
    <source>
        <dbReference type="RuleBase" id="RU367039"/>
    </source>
</evidence>